<organism evidence="5 6">
    <name type="scientific">Yersinia enterocolitica serotype O:8 / biotype 1B (strain NCTC 13174 / 8081)</name>
    <dbReference type="NCBI Taxonomy" id="393305"/>
    <lineage>
        <taxon>Bacteria</taxon>
        <taxon>Pseudomonadati</taxon>
        <taxon>Pseudomonadota</taxon>
        <taxon>Gammaproteobacteria</taxon>
        <taxon>Enterobacterales</taxon>
        <taxon>Yersiniaceae</taxon>
        <taxon>Yersinia</taxon>
    </lineage>
</organism>
<dbReference type="OrthoDB" id="5622169at2"/>
<sequence length="368" mass="42066">MLFPKSGQLINKAARSWLFLITYQNISIYPAGKYIFQRLAVSCKILRIFAINNWKIWFAVQQVTKLGPSALPQEVSAMLKRYQAFETLREHKARLHDCVQLGSGIQLAAWSNRDDCVTQESPDHHTLSLYVADGYECYHKTRAGWKNGGGPDRFCIMPKGSLSSWDVRDDLSFVHLYCTDNHLRQLAEQIWERSPQSIQVDERIFADDPQITLLYRQFLLNYDWQEQANHLALSSAATLLMTHLLKTYTQLQWAIPAIRGGLAPVVLKRVKEYIDSHLAQPLLLSDLAEQAGLSEFHFARMFKQSTGLAPHQFVLKARLCRADQLIRHSLMPLIHIALECGFSSASHFSNCFKVAYGVTPSLMRQRKS</sequence>
<dbReference type="SUPFAM" id="SSF46689">
    <property type="entry name" value="Homeodomain-like"/>
    <property type="match status" value="2"/>
</dbReference>
<evidence type="ECO:0000313" key="6">
    <source>
        <dbReference type="Proteomes" id="UP000000642"/>
    </source>
</evidence>
<dbReference type="PANTHER" id="PTHR46796:SF6">
    <property type="entry name" value="ARAC SUBFAMILY"/>
    <property type="match status" value="1"/>
</dbReference>
<dbReference type="Pfam" id="PF12833">
    <property type="entry name" value="HTH_18"/>
    <property type="match status" value="1"/>
</dbReference>
<evidence type="ECO:0000256" key="1">
    <source>
        <dbReference type="ARBA" id="ARBA00023015"/>
    </source>
</evidence>
<dbReference type="KEGG" id="yen:YE1743"/>
<gene>
    <name evidence="5" type="ordered locus">YE1743</name>
</gene>
<evidence type="ECO:0000256" key="2">
    <source>
        <dbReference type="ARBA" id="ARBA00023125"/>
    </source>
</evidence>
<dbReference type="PRINTS" id="PR00032">
    <property type="entry name" value="HTHARAC"/>
</dbReference>
<dbReference type="Proteomes" id="UP000000642">
    <property type="component" value="Chromosome"/>
</dbReference>
<reference evidence="5 6" key="1">
    <citation type="journal article" date="2006" name="PLoS Genet.">
        <title>The complete genome sequence and comparative genome analysis of the high pathogenicity Yersinia enterocolitica strain 8081.</title>
        <authorList>
            <person name="Thomson N.R."/>
            <person name="Howard S."/>
            <person name="Wren B.W."/>
            <person name="Holden M.T.G."/>
            <person name="Crossman L."/>
            <person name="Challis G.L."/>
            <person name="Churcher C."/>
            <person name="Mungall K."/>
            <person name="Brooks K."/>
            <person name="Chillingworth T."/>
            <person name="Feltwell T."/>
            <person name="Abdellah Z."/>
            <person name="Hauser H."/>
            <person name="Jagels K."/>
            <person name="Maddison M."/>
            <person name="Moule S."/>
            <person name="Sanders M."/>
            <person name="Whitehead S."/>
            <person name="Quail M.A."/>
            <person name="Dougan G."/>
            <person name="Parkhill J."/>
            <person name="Prentice M.B."/>
        </authorList>
    </citation>
    <scope>NUCLEOTIDE SEQUENCE [LARGE SCALE GENOMIC DNA]</scope>
    <source>
        <strain evidence="6">NCTC 13174 / 8081</strain>
    </source>
</reference>
<dbReference type="GO" id="GO:0043565">
    <property type="term" value="F:sequence-specific DNA binding"/>
    <property type="evidence" value="ECO:0007669"/>
    <property type="project" value="InterPro"/>
</dbReference>
<keyword evidence="3" id="KW-0804">Transcription</keyword>
<dbReference type="PATRIC" id="fig|393305.7.peg.1893"/>
<protein>
    <submittedName>
        <fullName evidence="5">AraC-family transcriptional regulatory protein</fullName>
    </submittedName>
</protein>
<dbReference type="SMART" id="SM00342">
    <property type="entry name" value="HTH_ARAC"/>
    <property type="match status" value="1"/>
</dbReference>
<dbReference type="PROSITE" id="PS01124">
    <property type="entry name" value="HTH_ARAC_FAMILY_2"/>
    <property type="match status" value="1"/>
</dbReference>
<keyword evidence="2" id="KW-0238">DNA-binding</keyword>
<accession>A1JLW0</accession>
<proteinExistence type="predicted"/>
<dbReference type="Gene3D" id="1.10.10.60">
    <property type="entry name" value="Homeodomain-like"/>
    <property type="match status" value="2"/>
</dbReference>
<dbReference type="GO" id="GO:0003700">
    <property type="term" value="F:DNA-binding transcription factor activity"/>
    <property type="evidence" value="ECO:0007669"/>
    <property type="project" value="InterPro"/>
</dbReference>
<dbReference type="HOGENOM" id="CLU_000445_88_4_6"/>
<dbReference type="EMBL" id="AM286415">
    <property type="protein sequence ID" value="CAL11816.1"/>
    <property type="molecule type" value="Genomic_DNA"/>
</dbReference>
<dbReference type="PANTHER" id="PTHR46796">
    <property type="entry name" value="HTH-TYPE TRANSCRIPTIONAL ACTIVATOR RHAS-RELATED"/>
    <property type="match status" value="1"/>
</dbReference>
<dbReference type="eggNOG" id="COG4977">
    <property type="taxonomic scope" value="Bacteria"/>
</dbReference>
<dbReference type="InterPro" id="IPR009057">
    <property type="entry name" value="Homeodomain-like_sf"/>
</dbReference>
<feature type="domain" description="HTH araC/xylS-type" evidence="4">
    <location>
        <begin position="268"/>
        <end position="366"/>
    </location>
</feature>
<dbReference type="InterPro" id="IPR050204">
    <property type="entry name" value="AraC_XylS_family_regulators"/>
</dbReference>
<evidence type="ECO:0000313" key="5">
    <source>
        <dbReference type="EMBL" id="CAL11816.1"/>
    </source>
</evidence>
<dbReference type="InterPro" id="IPR018060">
    <property type="entry name" value="HTH_AraC"/>
</dbReference>
<dbReference type="AlphaFoldDB" id="A1JLW0"/>
<evidence type="ECO:0000256" key="3">
    <source>
        <dbReference type="ARBA" id="ARBA00023163"/>
    </source>
</evidence>
<keyword evidence="1" id="KW-0805">Transcription regulation</keyword>
<evidence type="ECO:0000259" key="4">
    <source>
        <dbReference type="PROSITE" id="PS01124"/>
    </source>
</evidence>
<dbReference type="InterPro" id="IPR020449">
    <property type="entry name" value="Tscrpt_reg_AraC-type_HTH"/>
</dbReference>
<name>A1JLW0_YERE8</name>